<sequence length="173" mass="18997">MEVHAYQAPSANLEAESVFCRNCGAGIAPTAQACPRCHADQNLNSKSKITAGVLAFFLGGLGFHRFYLGQWWGLFYLLFWGTGIPSLISLIEAIAFFCTSDQTWNAKYGRTKGSAWLIGLAGGFALLFVIGTLAAIAIPAYQKYVERAKAAQARIEQQHQQQPQAEPQLRQQQ</sequence>
<protein>
    <submittedName>
        <fullName evidence="7">NINE protein</fullName>
    </submittedName>
</protein>
<dbReference type="GO" id="GO:0016020">
    <property type="term" value="C:membrane"/>
    <property type="evidence" value="ECO:0007669"/>
    <property type="project" value="UniProtKB-SubCell"/>
</dbReference>
<accession>A0AAU7Y4X0</accession>
<keyword evidence="2 5" id="KW-0812">Transmembrane</keyword>
<evidence type="ECO:0000256" key="3">
    <source>
        <dbReference type="ARBA" id="ARBA00022989"/>
    </source>
</evidence>
<keyword evidence="4 5" id="KW-0472">Membrane</keyword>
<dbReference type="EMBL" id="CP158373">
    <property type="protein sequence ID" value="XBY65229.1"/>
    <property type="molecule type" value="Genomic_DNA"/>
</dbReference>
<evidence type="ECO:0000259" key="6">
    <source>
        <dbReference type="Pfam" id="PF05154"/>
    </source>
</evidence>
<name>A0AAU7Y4X0_9PSED</name>
<evidence type="ECO:0000256" key="1">
    <source>
        <dbReference type="ARBA" id="ARBA00004141"/>
    </source>
</evidence>
<organism evidence="7">
    <name type="scientific">Pseudomonas solani</name>
    <dbReference type="NCBI Taxonomy" id="2731552"/>
    <lineage>
        <taxon>Bacteria</taxon>
        <taxon>Pseudomonadati</taxon>
        <taxon>Pseudomonadota</taxon>
        <taxon>Gammaproteobacteria</taxon>
        <taxon>Pseudomonadales</taxon>
        <taxon>Pseudomonadaceae</taxon>
        <taxon>Pseudomonas</taxon>
    </lineage>
</organism>
<proteinExistence type="predicted"/>
<dbReference type="Gene3D" id="3.30.700.10">
    <property type="entry name" value="Glycoprotein, Type 4 Pilin"/>
    <property type="match status" value="1"/>
</dbReference>
<evidence type="ECO:0000313" key="7">
    <source>
        <dbReference type="EMBL" id="XBY65229.1"/>
    </source>
</evidence>
<dbReference type="RefSeq" id="WP_350447820.1">
    <property type="nucleotide sequence ID" value="NZ_CP158373.1"/>
</dbReference>
<evidence type="ECO:0000256" key="5">
    <source>
        <dbReference type="SAM" id="Phobius"/>
    </source>
</evidence>
<feature type="transmembrane region" description="Helical" evidence="5">
    <location>
        <begin position="74"/>
        <end position="97"/>
    </location>
</feature>
<comment type="subcellular location">
    <subcellularLocation>
        <location evidence="1">Membrane</location>
        <topology evidence="1">Multi-pass membrane protein</topology>
    </subcellularLocation>
</comment>
<dbReference type="InterPro" id="IPR007829">
    <property type="entry name" value="TM2"/>
</dbReference>
<feature type="transmembrane region" description="Helical" evidence="5">
    <location>
        <begin position="117"/>
        <end position="141"/>
    </location>
</feature>
<dbReference type="InterPro" id="IPR045584">
    <property type="entry name" value="Pilin-like"/>
</dbReference>
<feature type="domain" description="TM2" evidence="6">
    <location>
        <begin position="44"/>
        <end position="94"/>
    </location>
</feature>
<evidence type="ECO:0000256" key="2">
    <source>
        <dbReference type="ARBA" id="ARBA00022692"/>
    </source>
</evidence>
<evidence type="ECO:0000256" key="4">
    <source>
        <dbReference type="ARBA" id="ARBA00023136"/>
    </source>
</evidence>
<feature type="transmembrane region" description="Helical" evidence="5">
    <location>
        <begin position="49"/>
        <end position="67"/>
    </location>
</feature>
<dbReference type="AlphaFoldDB" id="A0AAU7Y4X0"/>
<keyword evidence="3 5" id="KW-1133">Transmembrane helix</keyword>
<dbReference type="SUPFAM" id="SSF54523">
    <property type="entry name" value="Pili subunits"/>
    <property type="match status" value="1"/>
</dbReference>
<gene>
    <name evidence="7" type="ORF">ABS648_05525</name>
</gene>
<dbReference type="Pfam" id="PF05154">
    <property type="entry name" value="TM2"/>
    <property type="match status" value="1"/>
</dbReference>
<reference evidence="7" key="1">
    <citation type="submission" date="2023-08" db="EMBL/GenBank/DDBJ databases">
        <title>Increased levels of nutrients transform a symbiont into a lethal pathobiont.</title>
        <authorList>
            <person name="Lachnit T."/>
            <person name="Ulrich L."/>
            <person name="Willmer F.M."/>
            <person name="Hasenbein T."/>
            <person name="Steiner L.X."/>
            <person name="Wolters M."/>
            <person name="Herbst E.M."/>
            <person name="Deines P."/>
        </authorList>
    </citation>
    <scope>NUCLEOTIDE SEQUENCE</scope>
    <source>
        <strain evidence="7">T3</strain>
    </source>
</reference>